<accession>A0A6C0K6P9</accession>
<evidence type="ECO:0000256" key="1">
    <source>
        <dbReference type="SAM" id="MobiDB-lite"/>
    </source>
</evidence>
<dbReference type="EMBL" id="MN740824">
    <property type="protein sequence ID" value="QHU13732.1"/>
    <property type="molecule type" value="Genomic_DNA"/>
</dbReference>
<feature type="compositionally biased region" description="Low complexity" evidence="1">
    <location>
        <begin position="1"/>
        <end position="19"/>
    </location>
</feature>
<organism evidence="2">
    <name type="scientific">viral metagenome</name>
    <dbReference type="NCBI Taxonomy" id="1070528"/>
    <lineage>
        <taxon>unclassified sequences</taxon>
        <taxon>metagenomes</taxon>
        <taxon>organismal metagenomes</taxon>
    </lineage>
</organism>
<evidence type="ECO:0000313" key="2">
    <source>
        <dbReference type="EMBL" id="QHU13732.1"/>
    </source>
</evidence>
<feature type="region of interest" description="Disordered" evidence="1">
    <location>
        <begin position="1"/>
        <end position="20"/>
    </location>
</feature>
<name>A0A6C0K6P9_9ZZZZ</name>
<protein>
    <submittedName>
        <fullName evidence="2">Uncharacterized protein</fullName>
    </submittedName>
</protein>
<sequence length="903" mass="104321">MDTSKTSKTSNTSKTSGKKYLNANKEPLMRKYKRLLSIYAASCEEISQKQNIPYAYYVRHMRRLIVLLQFIHQIYRITFKKNIPQINMFDAITMRRYADAEKTFADFVYFSTPITQENIITRINDMNISPIAYYNYNLPANPQFILKFSHSMSQSYGGQGSGYEEYNEKILYSTILHRAIRITFKANKIAFNGEPEIKYTDDTTYHLEYSKYMSILPSHITLNIVDFVEDDKHIIPFFGDNIRGLLRSINQLHAGFREDYEITSDNHGYEKQLSDIKGYSDDDTIRTILYTINNNNGNHANLGNIYKDKGDKGKGTSGESAYYYWFRYNSPLPAITILDTHTYISGIHTFQPFYITPARLLSITQYYIGSQEPYSRVVNSALQNYIANGVVMESAAYKRVRYLLKFCADAKHNPEHNKKPIYVFHGTHKDFHSSQGSHASHTKDLVLTSFLSCTFNISIALRYAYENIRNSGSVYILEIKDGIDYINFNDDLYQIILQPSTRIIVTNTMVVGGVKYNLCKVHNTPKEYMEVLYSNIFEGGKKRLYNIKNFKIYSGKLEYPMAIARDSSADASISYVCLGAQINEDIIPNSYFNVKYTLHQHFICDCYKFFNIDVVDYAIYYDAGGSGASGFYSGYKNDPTYEPITMRSRDYGRFNYNFDNLFIDSLLLNEDALYPQNYMKNTKRRFEYRLSSLRATGLFDYEGYKKINFNAAAADHKYLDIIKEYISRNEDKSSLFINDITRDYMRMCISNNISYLRDFRDRFVDMLRDGYIDFVRTNLRIDDTAEEYKDLLGMFRELAAYLKKTADYYVVNMENGNIYKEIEPFIYDATAAKAATATGGKLGTLSSRKIVATAKAAKAIKVSPISPLSLLSPPITDNNNKGYVMPYDDFVKIIDKFRIANNK</sequence>
<dbReference type="AlphaFoldDB" id="A0A6C0K6P9"/>
<proteinExistence type="predicted"/>
<reference evidence="2" key="1">
    <citation type="journal article" date="2020" name="Nature">
        <title>Giant virus diversity and host interactions through global metagenomics.</title>
        <authorList>
            <person name="Schulz F."/>
            <person name="Roux S."/>
            <person name="Paez-Espino D."/>
            <person name="Jungbluth S."/>
            <person name="Walsh D.A."/>
            <person name="Denef V.J."/>
            <person name="McMahon K.D."/>
            <person name="Konstantinidis K.T."/>
            <person name="Eloe-Fadrosh E.A."/>
            <person name="Kyrpides N.C."/>
            <person name="Woyke T."/>
        </authorList>
    </citation>
    <scope>NUCLEOTIDE SEQUENCE</scope>
    <source>
        <strain evidence="2">GVMAG-S-1101178-73</strain>
    </source>
</reference>